<evidence type="ECO:0000256" key="4">
    <source>
        <dbReference type="ARBA" id="ARBA00022676"/>
    </source>
</evidence>
<accession>A0ABT3ZNM0</accession>
<dbReference type="InterPro" id="IPR050321">
    <property type="entry name" value="Glycosyltr_2/OpgH_subfam"/>
</dbReference>
<feature type="domain" description="PilZ" evidence="14">
    <location>
        <begin position="610"/>
        <end position="706"/>
    </location>
</feature>
<evidence type="ECO:0000256" key="9">
    <source>
        <dbReference type="ARBA" id="ARBA00023136"/>
    </source>
</evidence>
<protein>
    <recommendedName>
        <fullName evidence="11">Cellulose synthase catalytic subunit [UDP-forming]</fullName>
        <ecNumber evidence="11">2.4.1.12</ecNumber>
    </recommendedName>
</protein>
<evidence type="ECO:0000256" key="12">
    <source>
        <dbReference type="SAM" id="MobiDB-lite"/>
    </source>
</evidence>
<comment type="function">
    <text evidence="11">Catalytic subunit of cellulose synthase. It polymerizes uridine 5'-diphosphate glucose to cellulose.</text>
</comment>
<evidence type="ECO:0000313" key="16">
    <source>
        <dbReference type="Proteomes" id="UP001082899"/>
    </source>
</evidence>
<dbReference type="CDD" id="cd06421">
    <property type="entry name" value="CESA_CelA_like"/>
    <property type="match status" value="1"/>
</dbReference>
<feature type="transmembrane region" description="Helical" evidence="11">
    <location>
        <begin position="146"/>
        <end position="168"/>
    </location>
</feature>
<dbReference type="GO" id="GO:0016760">
    <property type="term" value="F:cellulose synthase (UDP-forming) activity"/>
    <property type="evidence" value="ECO:0007669"/>
    <property type="project" value="UniProtKB-EC"/>
</dbReference>
<dbReference type="Gene3D" id="3.90.550.10">
    <property type="entry name" value="Spore Coat Polysaccharide Biosynthesis Protein SpsA, Chain A"/>
    <property type="match status" value="1"/>
</dbReference>
<feature type="transmembrane region" description="Helical" evidence="11">
    <location>
        <begin position="471"/>
        <end position="491"/>
    </location>
</feature>
<comment type="cofactor">
    <cofactor evidence="11">
        <name>Mg(2+)</name>
        <dbReference type="ChEBI" id="CHEBI:18420"/>
    </cofactor>
</comment>
<dbReference type="Pfam" id="PF03552">
    <property type="entry name" value="Cellulose_synt"/>
    <property type="match status" value="1"/>
</dbReference>
<sequence length="769" mass="85634">MIFRPTRNARPDAPDTAERAGTVSSSLPYAAAADAPSAAPSTPTPATRLERWASRLVEASFWNATPLRVAIAAIAAAVFVFIVTVPLDFRAQLTFAGITLATALALRNRPGRFVSLVMIILSSTTSIRYMYWRITQTLTWETPVDMLGGLLLFGAEFYAVIVLLLGYFQTAWPLERRPVPLPPDTRDWPSVDVFIPTYNEPLSVVKPTIFAAMALDYPRDKLRIHVLDDGRRADFKAFCERVGVTWTTRSDNRHAKAGNINEALKITDGEYVAVFDCDHVPTRSFLQISLGWFLKDPKLAMMQLPHHFFSADPFEKNLGTFRKVPNEGELFYGLVQDGNDLWNAAFFCGSCAVLRRAPTLEVGGIAIETVTEDAHTALKLHRLGYSTAYLSIPQAAGLATESLSGHIGQRIRWARGMAQIFRVDNPLLGKGLKIGQRLCYANAMLHFFYGLPRIVFLTAPLFFLFLNAHVIQASALMIAVFALPHIFHANVTNSRMQSAFRHSFWAEVYESVLAWYIMRPTLMALVNPKLGAFNVTAKGGRIEEDYFDWNISRPYLLMLGMNLIGFLIGCVRIFMGSTSEVNTTLLNLAWTLYNMLLLGASVAAASEARQVRDSHRVTMTLRAMLRLSTGRTIACRTIDYSEGGLGLRLPAAAQLPLQEAVTVSLYRGDEEFAFPALVAFSRDDRVGVHFHELSLEQEIDLVQCTFARADAWTDWSEGRKRDAPLRGLAHVLGAGFRGFYHLFRHVGRDIRRIRTGKIAPANANMDSGS</sequence>
<dbReference type="InterPro" id="IPR001173">
    <property type="entry name" value="Glyco_trans_2-like"/>
</dbReference>
<dbReference type="SUPFAM" id="SSF53448">
    <property type="entry name" value="Nucleotide-diphospho-sugar transferases"/>
    <property type="match status" value="1"/>
</dbReference>
<organism evidence="15 16">
    <name type="scientific">Robbsia betulipollinis</name>
    <dbReference type="NCBI Taxonomy" id="2981849"/>
    <lineage>
        <taxon>Bacteria</taxon>
        <taxon>Pseudomonadati</taxon>
        <taxon>Pseudomonadota</taxon>
        <taxon>Betaproteobacteria</taxon>
        <taxon>Burkholderiales</taxon>
        <taxon>Burkholderiaceae</taxon>
        <taxon>Robbsia</taxon>
    </lineage>
</organism>
<evidence type="ECO:0000256" key="11">
    <source>
        <dbReference type="RuleBase" id="RU365020"/>
    </source>
</evidence>
<evidence type="ECO:0000256" key="8">
    <source>
        <dbReference type="ARBA" id="ARBA00022989"/>
    </source>
</evidence>
<proteinExistence type="predicted"/>
<keyword evidence="7 11" id="KW-0135">Cellulose biosynthesis</keyword>
<keyword evidence="3 11" id="KW-0997">Cell inner membrane</keyword>
<dbReference type="PRINTS" id="PR01439">
    <property type="entry name" value="CELLSNTHASEA"/>
</dbReference>
<dbReference type="Gene3D" id="2.40.10.220">
    <property type="entry name" value="predicted glycosyltransferase like domains"/>
    <property type="match status" value="1"/>
</dbReference>
<dbReference type="RefSeq" id="WP_267847280.1">
    <property type="nucleotide sequence ID" value="NZ_JAPMXC010000001.1"/>
</dbReference>
<evidence type="ECO:0000256" key="3">
    <source>
        <dbReference type="ARBA" id="ARBA00022519"/>
    </source>
</evidence>
<evidence type="ECO:0000256" key="5">
    <source>
        <dbReference type="ARBA" id="ARBA00022679"/>
    </source>
</evidence>
<feature type="transmembrane region" description="Helical" evidence="11">
    <location>
        <begin position="89"/>
        <end position="106"/>
    </location>
</feature>
<dbReference type="InterPro" id="IPR003919">
    <property type="entry name" value="Cell_synth_A"/>
</dbReference>
<comment type="catalytic activity">
    <reaction evidence="10 11">
        <text>[(1-&gt;4)-beta-D-glucosyl](n) + UDP-alpha-D-glucose = [(1-&gt;4)-beta-D-glucosyl](n+1) + UDP + H(+)</text>
        <dbReference type="Rhea" id="RHEA:19929"/>
        <dbReference type="Rhea" id="RHEA-COMP:10033"/>
        <dbReference type="Rhea" id="RHEA-COMP:10034"/>
        <dbReference type="ChEBI" id="CHEBI:15378"/>
        <dbReference type="ChEBI" id="CHEBI:18246"/>
        <dbReference type="ChEBI" id="CHEBI:58223"/>
        <dbReference type="ChEBI" id="CHEBI:58885"/>
        <dbReference type="EC" id="2.4.1.12"/>
    </reaction>
</comment>
<dbReference type="InterPro" id="IPR005150">
    <property type="entry name" value="Cellulose_synth"/>
</dbReference>
<keyword evidence="9 11" id="KW-0472">Membrane</keyword>
<feature type="transmembrane region" description="Helical" evidence="11">
    <location>
        <begin position="443"/>
        <end position="465"/>
    </location>
</feature>
<keyword evidence="4 11" id="KW-0328">Glycosyltransferase</keyword>
<dbReference type="PANTHER" id="PTHR43867:SF2">
    <property type="entry name" value="CELLULOSE SYNTHASE CATALYTIC SUBUNIT A [UDP-FORMING]"/>
    <property type="match status" value="1"/>
</dbReference>
<feature type="transmembrane region" description="Helical" evidence="11">
    <location>
        <begin position="113"/>
        <end position="134"/>
    </location>
</feature>
<evidence type="ECO:0000256" key="6">
    <source>
        <dbReference type="ARBA" id="ARBA00022692"/>
    </source>
</evidence>
<comment type="caution">
    <text evidence="15">The sequence shown here is derived from an EMBL/GenBank/DDBJ whole genome shotgun (WGS) entry which is preliminary data.</text>
</comment>
<evidence type="ECO:0000259" key="13">
    <source>
        <dbReference type="Pfam" id="PF00535"/>
    </source>
</evidence>
<dbReference type="PANTHER" id="PTHR43867">
    <property type="entry name" value="CELLULOSE SYNTHASE CATALYTIC SUBUNIT A [UDP-FORMING]"/>
    <property type="match status" value="1"/>
</dbReference>
<feature type="transmembrane region" description="Helical" evidence="11">
    <location>
        <begin position="555"/>
        <end position="575"/>
    </location>
</feature>
<feature type="domain" description="Glycosyltransferase 2-like" evidence="13">
    <location>
        <begin position="193"/>
        <end position="359"/>
    </location>
</feature>
<comment type="pathway">
    <text evidence="11">Glycan metabolism; bacterial cellulose biosynthesis.</text>
</comment>
<evidence type="ECO:0000256" key="2">
    <source>
        <dbReference type="ARBA" id="ARBA00022475"/>
    </source>
</evidence>
<evidence type="ECO:0000256" key="10">
    <source>
        <dbReference type="ARBA" id="ARBA00048682"/>
    </source>
</evidence>
<evidence type="ECO:0000313" key="15">
    <source>
        <dbReference type="EMBL" id="MCY0387545.1"/>
    </source>
</evidence>
<dbReference type="NCBIfam" id="TIGR03030">
    <property type="entry name" value="CelA"/>
    <property type="match status" value="1"/>
</dbReference>
<dbReference type="EMBL" id="JAPMXC010000001">
    <property type="protein sequence ID" value="MCY0387545.1"/>
    <property type="molecule type" value="Genomic_DNA"/>
</dbReference>
<dbReference type="InterPro" id="IPR029044">
    <property type="entry name" value="Nucleotide-diphossugar_trans"/>
</dbReference>
<dbReference type="InterPro" id="IPR009875">
    <property type="entry name" value="PilZ_domain"/>
</dbReference>
<keyword evidence="11" id="KW-0973">c-di-GMP</keyword>
<dbReference type="Pfam" id="PF00535">
    <property type="entry name" value="Glycos_transf_2"/>
    <property type="match status" value="1"/>
</dbReference>
<keyword evidence="8 11" id="KW-1133">Transmembrane helix</keyword>
<evidence type="ECO:0000256" key="7">
    <source>
        <dbReference type="ARBA" id="ARBA00022916"/>
    </source>
</evidence>
<dbReference type="EC" id="2.4.1.12" evidence="11"/>
<evidence type="ECO:0000259" key="14">
    <source>
        <dbReference type="Pfam" id="PF07238"/>
    </source>
</evidence>
<keyword evidence="16" id="KW-1185">Reference proteome</keyword>
<keyword evidence="5 11" id="KW-0808">Transferase</keyword>
<dbReference type="Pfam" id="PF07238">
    <property type="entry name" value="PilZ"/>
    <property type="match status" value="1"/>
</dbReference>
<comment type="subcellular location">
    <subcellularLocation>
        <location evidence="1">Cell inner membrane</location>
        <topology evidence="1">Multi-pass membrane protein</topology>
    </subcellularLocation>
</comment>
<gene>
    <name evidence="15" type="primary">bcsA</name>
    <name evidence="15" type="ORF">OVY01_09920</name>
</gene>
<name>A0ABT3ZNM0_9BURK</name>
<feature type="compositionally biased region" description="Basic and acidic residues" evidence="12">
    <location>
        <begin position="9"/>
        <end position="18"/>
    </location>
</feature>
<feature type="transmembrane region" description="Helical" evidence="11">
    <location>
        <begin position="587"/>
        <end position="606"/>
    </location>
</feature>
<reference evidence="15" key="1">
    <citation type="submission" date="2022-11" db="EMBL/GenBank/DDBJ databases">
        <title>Robbsia betulipollinis sp. nov., isolated from pollen of birch (Betula pendula).</title>
        <authorList>
            <person name="Shi H."/>
            <person name="Ambika Manirajan B."/>
            <person name="Ratering S."/>
            <person name="Geissler-Plaum R."/>
            <person name="Schnell S."/>
        </authorList>
    </citation>
    <scope>NUCLEOTIDE SEQUENCE</scope>
    <source>
        <strain evidence="15">Bb-Pol-6</strain>
    </source>
</reference>
<dbReference type="NCBIfam" id="NF008558">
    <property type="entry name" value="PRK11498.1"/>
    <property type="match status" value="1"/>
</dbReference>
<evidence type="ECO:0000256" key="1">
    <source>
        <dbReference type="ARBA" id="ARBA00004429"/>
    </source>
</evidence>
<feature type="transmembrane region" description="Helical" evidence="11">
    <location>
        <begin position="61"/>
        <end position="83"/>
    </location>
</feature>
<feature type="region of interest" description="Disordered" evidence="12">
    <location>
        <begin position="1"/>
        <end position="20"/>
    </location>
</feature>
<dbReference type="Proteomes" id="UP001082899">
    <property type="component" value="Unassembled WGS sequence"/>
</dbReference>
<keyword evidence="6 11" id="KW-0812">Transmembrane</keyword>
<keyword evidence="2 11" id="KW-1003">Cell membrane</keyword>
<dbReference type="SUPFAM" id="SSF141371">
    <property type="entry name" value="PilZ domain-like"/>
    <property type="match status" value="1"/>
</dbReference>